<organism evidence="1 2">
    <name type="scientific">Prunus armeniaca</name>
    <name type="common">Apricot</name>
    <name type="synonym">Armeniaca vulgaris</name>
    <dbReference type="NCBI Taxonomy" id="36596"/>
    <lineage>
        <taxon>Eukaryota</taxon>
        <taxon>Viridiplantae</taxon>
        <taxon>Streptophyta</taxon>
        <taxon>Embryophyta</taxon>
        <taxon>Tracheophyta</taxon>
        <taxon>Spermatophyta</taxon>
        <taxon>Magnoliopsida</taxon>
        <taxon>eudicotyledons</taxon>
        <taxon>Gunneridae</taxon>
        <taxon>Pentapetalae</taxon>
        <taxon>rosids</taxon>
        <taxon>fabids</taxon>
        <taxon>Rosales</taxon>
        <taxon>Rosaceae</taxon>
        <taxon>Amygdaloideae</taxon>
        <taxon>Amygdaleae</taxon>
        <taxon>Prunus</taxon>
    </lineage>
</organism>
<reference evidence="2" key="1">
    <citation type="journal article" date="2020" name="Genome Biol.">
        <title>Gamete binning: chromosome-level and haplotype-resolved genome assembly enabled by high-throughput single-cell sequencing of gamete genomes.</title>
        <authorList>
            <person name="Campoy J.A."/>
            <person name="Sun H."/>
            <person name="Goel M."/>
            <person name="Jiao W.-B."/>
            <person name="Folz-Donahue K."/>
            <person name="Wang N."/>
            <person name="Rubio M."/>
            <person name="Liu C."/>
            <person name="Kukat C."/>
            <person name="Ruiz D."/>
            <person name="Huettel B."/>
            <person name="Schneeberger K."/>
        </authorList>
    </citation>
    <scope>NUCLEOTIDE SEQUENCE [LARGE SCALE GENOMIC DNA]</scope>
    <source>
        <strain evidence="2">cv. Rojo Pasion</strain>
    </source>
</reference>
<gene>
    <name evidence="1" type="ORF">ORAREDHAP_LOCUS37007</name>
</gene>
<dbReference type="AlphaFoldDB" id="A0A6J5XNL7"/>
<sequence>MMNPGNRKGRDMSRRIEWGKRGALSTWRGIQRCAKVYIYRRVISSSLLLLFPRRIAERGEAANSEFLFSAEEKLRVFKAEAGQRENGGFKPGESFSDPLLFLPG</sequence>
<evidence type="ECO:0000313" key="2">
    <source>
        <dbReference type="Proteomes" id="UP000507245"/>
    </source>
</evidence>
<dbReference type="Proteomes" id="UP000507245">
    <property type="component" value="Unassembled WGS sequence"/>
</dbReference>
<protein>
    <submittedName>
        <fullName evidence="1">Uncharacterized protein</fullName>
    </submittedName>
</protein>
<keyword evidence="2" id="KW-1185">Reference proteome</keyword>
<name>A0A6J5XNL7_PRUAR</name>
<evidence type="ECO:0000313" key="1">
    <source>
        <dbReference type="EMBL" id="CAB4313672.1"/>
    </source>
</evidence>
<dbReference type="EMBL" id="CAEKKB010000006">
    <property type="protein sequence ID" value="CAB4313672.1"/>
    <property type="molecule type" value="Genomic_DNA"/>
</dbReference>
<accession>A0A6J5XNL7</accession>
<proteinExistence type="predicted"/>